<gene>
    <name evidence="1" type="ORF">EDS130_LOCUS37586</name>
</gene>
<evidence type="ECO:0000313" key="2">
    <source>
        <dbReference type="Proteomes" id="UP000663852"/>
    </source>
</evidence>
<protein>
    <submittedName>
        <fullName evidence="1">Uncharacterized protein</fullName>
    </submittedName>
</protein>
<organism evidence="1 2">
    <name type="scientific">Adineta ricciae</name>
    <name type="common">Rotifer</name>
    <dbReference type="NCBI Taxonomy" id="249248"/>
    <lineage>
        <taxon>Eukaryota</taxon>
        <taxon>Metazoa</taxon>
        <taxon>Spiralia</taxon>
        <taxon>Gnathifera</taxon>
        <taxon>Rotifera</taxon>
        <taxon>Eurotatoria</taxon>
        <taxon>Bdelloidea</taxon>
        <taxon>Adinetida</taxon>
        <taxon>Adinetidae</taxon>
        <taxon>Adineta</taxon>
    </lineage>
</organism>
<name>A0A815MCL5_ADIRI</name>
<dbReference type="EMBL" id="CAJNOJ010000373">
    <property type="protein sequence ID" value="CAF1422360.1"/>
    <property type="molecule type" value="Genomic_DNA"/>
</dbReference>
<comment type="caution">
    <text evidence="1">The sequence shown here is derived from an EMBL/GenBank/DDBJ whole genome shotgun (WGS) entry which is preliminary data.</text>
</comment>
<accession>A0A815MCL5</accession>
<dbReference type="OrthoDB" id="10060350at2759"/>
<dbReference type="AlphaFoldDB" id="A0A815MCL5"/>
<dbReference type="Proteomes" id="UP000663852">
    <property type="component" value="Unassembled WGS sequence"/>
</dbReference>
<reference evidence="1" key="1">
    <citation type="submission" date="2021-02" db="EMBL/GenBank/DDBJ databases">
        <authorList>
            <person name="Nowell W R."/>
        </authorList>
    </citation>
    <scope>NUCLEOTIDE SEQUENCE</scope>
</reference>
<sequence>MIKGHVFICDDNYCPEKQLAHMKSNLTSTVFSFDTKLNHATNRRIRMRLCSFIPSCYLLPRTKLILSETTTFAQKKRALNQRCMTNTDCANGNCHILLKTCQTPSCTDGNKNQDELAIDCGGATCLTACSELQ</sequence>
<evidence type="ECO:0000313" key="1">
    <source>
        <dbReference type="EMBL" id="CAF1422360.1"/>
    </source>
</evidence>
<proteinExistence type="predicted"/>